<dbReference type="InterPro" id="IPR041662">
    <property type="entry name" value="SusD-like_2"/>
</dbReference>
<comment type="caution">
    <text evidence="1">The sequence shown here is derived from an EMBL/GenBank/DDBJ whole genome shotgun (WGS) entry which is preliminary data.</text>
</comment>
<dbReference type="Proteomes" id="UP000282759">
    <property type="component" value="Unassembled WGS sequence"/>
</dbReference>
<dbReference type="OrthoDB" id="9766256at2"/>
<dbReference type="PROSITE" id="PS51257">
    <property type="entry name" value="PROKAR_LIPOPROTEIN"/>
    <property type="match status" value="1"/>
</dbReference>
<gene>
    <name evidence="1" type="ORF">EOD41_03290</name>
</gene>
<dbReference type="InterPro" id="IPR011990">
    <property type="entry name" value="TPR-like_helical_dom_sf"/>
</dbReference>
<evidence type="ECO:0000313" key="2">
    <source>
        <dbReference type="Proteomes" id="UP000282759"/>
    </source>
</evidence>
<proteinExistence type="predicted"/>
<dbReference type="AlphaFoldDB" id="A0A437MZ77"/>
<accession>A0A437MZ77</accession>
<dbReference type="RefSeq" id="WP_127703337.1">
    <property type="nucleotide sequence ID" value="NZ_SACK01000001.1"/>
</dbReference>
<sequence>MKKNRIKHIIITLGACSLAVTGCQKLDININPNNLSEQDAAMESLFPSAVMSTVGRIDGDYAIVGGMWAQFWAQASSSSQYRDLDSYNISSNTGYVNNSYSELNTGALLDLTTIITKAREKHDWRFYLMATTLRAYIYQVLVDLYDKVPYSEAMQGSKYLQPKFDDGYAIYKSLLTELDDALAKDFTSVPFSASQIKVDLIFGDKGAADFETEMANWKKLANTLKLKMYLRMVNVKPNEAEAGVSTLLNSDTEFLTVPAGVSTFQDVPNGSNPFYELNVRRLNTQTNLRGSRTLGSFLKANNDPRIIAYFGSADPKLMHQGDFRNNSVEAQQSAVAVQKATDPAWLFALPEVYFLRAEADVRYNNSTNAESLYRQGVVEAFVERGFTEAEANTLLSGPYAFPTAGTPEQQIEAIIVQKWVSLFGPHAIEAFFEKNRTGYPRTSTVYSTDPDYVPGRLVIVPQTVIGQTLPKRFVFPDFERSRNTNTPAEVPLSTPVWWAK</sequence>
<keyword evidence="1" id="KW-0449">Lipoprotein</keyword>
<dbReference type="SUPFAM" id="SSF48452">
    <property type="entry name" value="TPR-like"/>
    <property type="match status" value="1"/>
</dbReference>
<dbReference type="Pfam" id="PF12771">
    <property type="entry name" value="SusD-like_2"/>
    <property type="match status" value="1"/>
</dbReference>
<reference evidence="1 2" key="1">
    <citation type="submission" date="2019-01" db="EMBL/GenBank/DDBJ databases">
        <authorList>
            <person name="Chen W.-M."/>
        </authorList>
    </citation>
    <scope>NUCLEOTIDE SEQUENCE [LARGE SCALE GENOMIC DNA]</scope>
    <source>
        <strain evidence="1 2">YBJ-36</strain>
    </source>
</reference>
<dbReference type="EMBL" id="SACK01000001">
    <property type="protein sequence ID" value="RVU02972.1"/>
    <property type="molecule type" value="Genomic_DNA"/>
</dbReference>
<protein>
    <submittedName>
        <fullName evidence="1">SusD/RagB family nutrient-binding outer membrane lipoprotein</fullName>
    </submittedName>
</protein>
<evidence type="ECO:0000313" key="1">
    <source>
        <dbReference type="EMBL" id="RVU02972.1"/>
    </source>
</evidence>
<dbReference type="Gene3D" id="1.25.40.390">
    <property type="match status" value="1"/>
</dbReference>
<keyword evidence="2" id="KW-1185">Reference proteome</keyword>
<name>A0A437MZ77_9SPHI</name>
<organism evidence="1 2">
    <name type="scientific">Mucilaginibacter limnophilus</name>
    <dbReference type="NCBI Taxonomy" id="1932778"/>
    <lineage>
        <taxon>Bacteria</taxon>
        <taxon>Pseudomonadati</taxon>
        <taxon>Bacteroidota</taxon>
        <taxon>Sphingobacteriia</taxon>
        <taxon>Sphingobacteriales</taxon>
        <taxon>Sphingobacteriaceae</taxon>
        <taxon>Mucilaginibacter</taxon>
    </lineage>
</organism>